<comment type="caution">
    <text evidence="3">The sequence shown here is derived from an EMBL/GenBank/DDBJ whole genome shotgun (WGS) entry which is preliminary data.</text>
</comment>
<evidence type="ECO:0000313" key="3">
    <source>
        <dbReference type="EMBL" id="KAH9378070.1"/>
    </source>
</evidence>
<dbReference type="InterPro" id="IPR050373">
    <property type="entry name" value="Fibrinogen_C-term_domain"/>
</dbReference>
<dbReference type="Gene3D" id="3.90.215.10">
    <property type="entry name" value="Gamma Fibrinogen, chain A, domain 1"/>
    <property type="match status" value="1"/>
</dbReference>
<organism evidence="3 4">
    <name type="scientific">Haemaphysalis longicornis</name>
    <name type="common">Bush tick</name>
    <dbReference type="NCBI Taxonomy" id="44386"/>
    <lineage>
        <taxon>Eukaryota</taxon>
        <taxon>Metazoa</taxon>
        <taxon>Ecdysozoa</taxon>
        <taxon>Arthropoda</taxon>
        <taxon>Chelicerata</taxon>
        <taxon>Arachnida</taxon>
        <taxon>Acari</taxon>
        <taxon>Parasitiformes</taxon>
        <taxon>Ixodida</taxon>
        <taxon>Ixodoidea</taxon>
        <taxon>Ixodidae</taxon>
        <taxon>Haemaphysalinae</taxon>
        <taxon>Haemaphysalis</taxon>
    </lineage>
</organism>
<reference evidence="3 4" key="1">
    <citation type="journal article" date="2020" name="Cell">
        <title>Large-Scale Comparative Analyses of Tick Genomes Elucidate Their Genetic Diversity and Vector Capacities.</title>
        <authorList>
            <consortium name="Tick Genome and Microbiome Consortium (TIGMIC)"/>
            <person name="Jia N."/>
            <person name="Wang J."/>
            <person name="Shi W."/>
            <person name="Du L."/>
            <person name="Sun Y."/>
            <person name="Zhan W."/>
            <person name="Jiang J.F."/>
            <person name="Wang Q."/>
            <person name="Zhang B."/>
            <person name="Ji P."/>
            <person name="Bell-Sakyi L."/>
            <person name="Cui X.M."/>
            <person name="Yuan T.T."/>
            <person name="Jiang B.G."/>
            <person name="Yang W.F."/>
            <person name="Lam T.T."/>
            <person name="Chang Q.C."/>
            <person name="Ding S.J."/>
            <person name="Wang X.J."/>
            <person name="Zhu J.G."/>
            <person name="Ruan X.D."/>
            <person name="Zhao L."/>
            <person name="Wei J.T."/>
            <person name="Ye R.Z."/>
            <person name="Que T.C."/>
            <person name="Du C.H."/>
            <person name="Zhou Y.H."/>
            <person name="Cheng J.X."/>
            <person name="Dai P.F."/>
            <person name="Guo W.B."/>
            <person name="Han X.H."/>
            <person name="Huang E.J."/>
            <person name="Li L.F."/>
            <person name="Wei W."/>
            <person name="Gao Y.C."/>
            <person name="Liu J.Z."/>
            <person name="Shao H.Z."/>
            <person name="Wang X."/>
            <person name="Wang C.C."/>
            <person name="Yang T.C."/>
            <person name="Huo Q.B."/>
            <person name="Li W."/>
            <person name="Chen H.Y."/>
            <person name="Chen S.E."/>
            <person name="Zhou L.G."/>
            <person name="Ni X.B."/>
            <person name="Tian J.H."/>
            <person name="Sheng Y."/>
            <person name="Liu T."/>
            <person name="Pan Y.S."/>
            <person name="Xia L.Y."/>
            <person name="Li J."/>
            <person name="Zhao F."/>
            <person name="Cao W.C."/>
        </authorList>
    </citation>
    <scope>NUCLEOTIDE SEQUENCE [LARGE SCALE GENOMIC DNA]</scope>
    <source>
        <strain evidence="3">HaeL-2018</strain>
    </source>
</reference>
<dbReference type="InterPro" id="IPR036056">
    <property type="entry name" value="Fibrinogen-like_C"/>
</dbReference>
<dbReference type="SMART" id="SM00186">
    <property type="entry name" value="FBG"/>
    <property type="match status" value="1"/>
</dbReference>
<dbReference type="PANTHER" id="PTHR19143">
    <property type="entry name" value="FIBRINOGEN/TENASCIN/ANGIOPOEITIN"/>
    <property type="match status" value="1"/>
</dbReference>
<dbReference type="SUPFAM" id="SSF56496">
    <property type="entry name" value="Fibrinogen C-terminal domain-like"/>
    <property type="match status" value="1"/>
</dbReference>
<dbReference type="InterPro" id="IPR014716">
    <property type="entry name" value="Fibrinogen_a/b/g_C_1"/>
</dbReference>
<dbReference type="EMBL" id="JABSTR010000008">
    <property type="protein sequence ID" value="KAH9378070.1"/>
    <property type="molecule type" value="Genomic_DNA"/>
</dbReference>
<keyword evidence="1" id="KW-1015">Disulfide bond</keyword>
<dbReference type="InterPro" id="IPR002181">
    <property type="entry name" value="Fibrinogen_a/b/g_C_dom"/>
</dbReference>
<protein>
    <recommendedName>
        <fullName evidence="2">Fibrinogen C-terminal domain-containing protein</fullName>
    </recommendedName>
</protein>
<keyword evidence="4" id="KW-1185">Reference proteome</keyword>
<dbReference type="Proteomes" id="UP000821853">
    <property type="component" value="Unassembled WGS sequence"/>
</dbReference>
<dbReference type="InterPro" id="IPR020837">
    <property type="entry name" value="Fibrinogen_CS"/>
</dbReference>
<dbReference type="AlphaFoldDB" id="A0A9J6GHW1"/>
<gene>
    <name evidence="3" type="ORF">HPB48_007106</name>
</gene>
<proteinExistence type="predicted"/>
<dbReference type="GO" id="GO:0005615">
    <property type="term" value="C:extracellular space"/>
    <property type="evidence" value="ECO:0007669"/>
    <property type="project" value="TreeGrafter"/>
</dbReference>
<evidence type="ECO:0000256" key="1">
    <source>
        <dbReference type="ARBA" id="ARBA00023157"/>
    </source>
</evidence>
<sequence>MWTEAADLRITNIFSPERCQNVQGLGLFLSVRFIPGNDALHALTSGNESMAFRVVLINNTHDYALLDYESIRVASEKDLYKIQLGKFLGPNGWDSMEVSNGQSFSTYDRDNDKWSDNCAVTYRGAWWYNRCHSANLNGLNLNGAHDSFADGMDWSLRGYTTPLQYYSYPSALMMIRPAKLLRR</sequence>
<evidence type="ECO:0000259" key="2">
    <source>
        <dbReference type="PROSITE" id="PS51406"/>
    </source>
</evidence>
<dbReference type="PANTHER" id="PTHR19143:SF458">
    <property type="entry name" value="FIBRINOGEN C-TERMINAL DOMAIN-CONTAINING PROTEIN-RELATED"/>
    <property type="match status" value="1"/>
</dbReference>
<dbReference type="OrthoDB" id="6145874at2759"/>
<dbReference type="VEuPathDB" id="VectorBase:HLOH_040307"/>
<name>A0A9J6GHW1_HAELO</name>
<accession>A0A9J6GHW1</accession>
<dbReference type="OMA" id="FSPERCQ"/>
<dbReference type="Pfam" id="PF00147">
    <property type="entry name" value="Fibrinogen_C"/>
    <property type="match status" value="1"/>
</dbReference>
<evidence type="ECO:0000313" key="4">
    <source>
        <dbReference type="Proteomes" id="UP000821853"/>
    </source>
</evidence>
<dbReference type="PROSITE" id="PS51406">
    <property type="entry name" value="FIBRINOGEN_C_2"/>
    <property type="match status" value="1"/>
</dbReference>
<dbReference type="PROSITE" id="PS00514">
    <property type="entry name" value="FIBRINOGEN_C_1"/>
    <property type="match status" value="1"/>
</dbReference>
<feature type="domain" description="Fibrinogen C-terminal" evidence="2">
    <location>
        <begin position="36"/>
        <end position="179"/>
    </location>
</feature>